<feature type="domain" description="Carbohydrate kinase PfkB" evidence="1">
    <location>
        <begin position="156"/>
        <end position="274"/>
    </location>
</feature>
<gene>
    <name evidence="2" type="ORF">P0M35_10895</name>
</gene>
<dbReference type="Proteomes" id="UP001221302">
    <property type="component" value="Unassembled WGS sequence"/>
</dbReference>
<keyword evidence="2" id="KW-0418">Kinase</keyword>
<dbReference type="EMBL" id="JARGDL010000016">
    <property type="protein sequence ID" value="MDF1612658.1"/>
    <property type="molecule type" value="Genomic_DNA"/>
</dbReference>
<keyword evidence="3" id="KW-1185">Reference proteome</keyword>
<evidence type="ECO:0000313" key="2">
    <source>
        <dbReference type="EMBL" id="MDF1612658.1"/>
    </source>
</evidence>
<dbReference type="InterPro" id="IPR029056">
    <property type="entry name" value="Ribokinase-like"/>
</dbReference>
<dbReference type="Gene3D" id="3.40.1190.20">
    <property type="match status" value="1"/>
</dbReference>
<proteinExistence type="predicted"/>
<dbReference type="GO" id="GO:0016301">
    <property type="term" value="F:kinase activity"/>
    <property type="evidence" value="ECO:0007669"/>
    <property type="project" value="UniProtKB-KW"/>
</dbReference>
<dbReference type="SUPFAM" id="SSF53613">
    <property type="entry name" value="Ribokinase-like"/>
    <property type="match status" value="1"/>
</dbReference>
<name>A0AAE3TCQ3_9BACT</name>
<comment type="caution">
    <text evidence="2">The sequence shown here is derived from an EMBL/GenBank/DDBJ whole genome shotgun (WGS) entry which is preliminary data.</text>
</comment>
<reference evidence="2" key="1">
    <citation type="submission" date="2023-03" db="EMBL/GenBank/DDBJ databases">
        <title>Stygiobacter electus gen. nov., sp. nov., facultatively anaerobic thermotolerant bacterium of the class Ignavibacteria from a well of Yessentuki mineral water deposit.</title>
        <authorList>
            <person name="Podosokorskaya O.A."/>
            <person name="Elcheninov A.G."/>
            <person name="Petrova N.F."/>
            <person name="Zavarzina D.G."/>
            <person name="Kublanov I.V."/>
            <person name="Merkel A.Y."/>
        </authorList>
    </citation>
    <scope>NUCLEOTIDE SEQUENCE</scope>
    <source>
        <strain evidence="2">09-Me</strain>
    </source>
</reference>
<evidence type="ECO:0000313" key="3">
    <source>
        <dbReference type="Proteomes" id="UP001221302"/>
    </source>
</evidence>
<sequence length="281" mass="32186">MKILLIGHSIIDNIDNKTLPGGVFYSILGFLLNMNPQDELYVVTSWNKKYYSLFEKLYSKVNQKYFQYFEEMPEVFLDTSGNEERREVYKNISSTLNIDLINDLNSFDGILINMITGFDISLQQLKTLRKNYDGKIYFDIHSLARGIDKNMNRNFRPIPNVEEWLSCIDILQCNNNELQTIFQGEENNAAKFVLSSGVNILLITKADKGSCAYFYENNKIKKLEMNAINVETLNKIGCGDIFGATFFYNYLKIEEIESSLSIANEAGAKAASTRKLTILIN</sequence>
<dbReference type="InterPro" id="IPR011611">
    <property type="entry name" value="PfkB_dom"/>
</dbReference>
<evidence type="ECO:0000259" key="1">
    <source>
        <dbReference type="Pfam" id="PF00294"/>
    </source>
</evidence>
<keyword evidence="2" id="KW-0808">Transferase</keyword>
<accession>A0AAE3TCQ3</accession>
<dbReference type="AlphaFoldDB" id="A0AAE3TCQ3"/>
<protein>
    <submittedName>
        <fullName evidence="2">Carbohydrate kinase family protein</fullName>
    </submittedName>
</protein>
<organism evidence="2 3">
    <name type="scientific">Stygiobacter electus</name>
    <dbReference type="NCBI Taxonomy" id="3032292"/>
    <lineage>
        <taxon>Bacteria</taxon>
        <taxon>Pseudomonadati</taxon>
        <taxon>Ignavibacteriota</taxon>
        <taxon>Ignavibacteria</taxon>
        <taxon>Ignavibacteriales</taxon>
        <taxon>Melioribacteraceae</taxon>
        <taxon>Stygiobacter</taxon>
    </lineage>
</organism>
<dbReference type="RefSeq" id="WP_321536429.1">
    <property type="nucleotide sequence ID" value="NZ_JARGDL010000016.1"/>
</dbReference>
<dbReference type="Pfam" id="PF00294">
    <property type="entry name" value="PfkB"/>
    <property type="match status" value="1"/>
</dbReference>